<accession>A0A0F9LV32</accession>
<gene>
    <name evidence="1" type="ORF">LCGC14_1233650</name>
</gene>
<dbReference type="EMBL" id="LAZR01006607">
    <property type="protein sequence ID" value="KKM90926.1"/>
    <property type="molecule type" value="Genomic_DNA"/>
</dbReference>
<evidence type="ECO:0000313" key="1">
    <source>
        <dbReference type="EMBL" id="KKM90926.1"/>
    </source>
</evidence>
<comment type="caution">
    <text evidence="1">The sequence shown here is derived from an EMBL/GenBank/DDBJ whole genome shotgun (WGS) entry which is preliminary data.</text>
</comment>
<name>A0A0F9LV32_9ZZZZ</name>
<dbReference type="AlphaFoldDB" id="A0A0F9LV32"/>
<proteinExistence type="predicted"/>
<protein>
    <submittedName>
        <fullName evidence="1">Uncharacterized protein</fullName>
    </submittedName>
</protein>
<sequence>GYKKIVGSKIKLYILKNIYNGDYCEDGKIQCPDCKREGFEINTDISRLKAWNSHHSSEEKEYLFSARNLYKIYSKNRSNPNILEELITLMESEGIIFKCSNHHTILHDEYYRLFGYLISWERIFSLPPEIIHILIRISVENLKRTKNLSIDKKKEIRRYIRKKLRKRYVVELVHGTYCPACGEFNTKEHLTAFHFNHENKKRKSINASDLYDLPCSKIVQILEKEREGYLCSNCHSVIHYDKYIPLLDKIFKDNNVVNKILEDYERVSKKFTVISNIKLIRDPLKTSKKNYDSLERYLTVIHEISKSGLVVITSALADYLKISISPVHNFFRNWGVFIRRYVNIIVGQGSSQSRYILTDEGKEIISLIYHFKNYYKSL</sequence>
<reference evidence="1" key="1">
    <citation type="journal article" date="2015" name="Nature">
        <title>Complex archaea that bridge the gap between prokaryotes and eukaryotes.</title>
        <authorList>
            <person name="Spang A."/>
            <person name="Saw J.H."/>
            <person name="Jorgensen S.L."/>
            <person name="Zaremba-Niedzwiedzka K."/>
            <person name="Martijn J."/>
            <person name="Lind A.E."/>
            <person name="van Eijk R."/>
            <person name="Schleper C."/>
            <person name="Guy L."/>
            <person name="Ettema T.J."/>
        </authorList>
    </citation>
    <scope>NUCLEOTIDE SEQUENCE</scope>
</reference>
<feature type="non-terminal residue" evidence="1">
    <location>
        <position position="1"/>
    </location>
</feature>
<organism evidence="1">
    <name type="scientific">marine sediment metagenome</name>
    <dbReference type="NCBI Taxonomy" id="412755"/>
    <lineage>
        <taxon>unclassified sequences</taxon>
        <taxon>metagenomes</taxon>
        <taxon>ecological metagenomes</taxon>
    </lineage>
</organism>